<comment type="subcellular location">
    <subcellularLocation>
        <location evidence="1">Cell outer membrane</location>
    </subcellularLocation>
</comment>
<organism evidence="7 8">
    <name type="scientific">Halochromatium salexigens</name>
    <name type="common">Chromatium salexigens</name>
    <dbReference type="NCBI Taxonomy" id="49447"/>
    <lineage>
        <taxon>Bacteria</taxon>
        <taxon>Pseudomonadati</taxon>
        <taxon>Pseudomonadota</taxon>
        <taxon>Gammaproteobacteria</taxon>
        <taxon>Chromatiales</taxon>
        <taxon>Chromatiaceae</taxon>
        <taxon>Halochromatium</taxon>
    </lineage>
</organism>
<dbReference type="PANTHER" id="PTHR30026:SF20">
    <property type="entry name" value="OUTER MEMBRANE PROTEIN TOLC"/>
    <property type="match status" value="1"/>
</dbReference>
<keyword evidence="5" id="KW-0998">Cell outer membrane</keyword>
<name>A0AAJ0UFZ6_HALSE</name>
<evidence type="ECO:0000256" key="5">
    <source>
        <dbReference type="ARBA" id="ARBA00023237"/>
    </source>
</evidence>
<dbReference type="PANTHER" id="PTHR30026">
    <property type="entry name" value="OUTER MEMBRANE PROTEIN TOLC"/>
    <property type="match status" value="1"/>
</dbReference>
<protein>
    <submittedName>
        <fullName evidence="7">Uncharacterized protein</fullName>
    </submittedName>
</protein>
<evidence type="ECO:0000313" key="7">
    <source>
        <dbReference type="EMBL" id="MBK5930760.1"/>
    </source>
</evidence>
<dbReference type="EMBL" id="NHSF01000056">
    <property type="protein sequence ID" value="MBK5930760.1"/>
    <property type="molecule type" value="Genomic_DNA"/>
</dbReference>
<evidence type="ECO:0000256" key="3">
    <source>
        <dbReference type="ARBA" id="ARBA00022692"/>
    </source>
</evidence>
<accession>A0AAJ0UFZ6</accession>
<sequence>MLLWIPATTNADEAPAEVPDPLSLEQALGFAETHPRVTAAARNAVADGNSTDHNGAADATGTRSSPAMRFDLPRAQPLYLGCHSLAFSGARGNDAERDVSWSGLLGRVAAQRLEIMQRFFDVLLADLSFARDNEAMAVAFIQFDRAEARQELGQFSPLRTAELQADYQRIRRQRAASEAAQRVTRALLATALGHPTSLPRQLITPTLEPAQAEPPELDAIVATALENNPGLRALMQGRGGAEQALVRMAVRERALELLTRLELLDIIAEQTRSESDWRDLKLDESRTLYELEAQADLGFSMSQQTKARRDEREVAFCRALTRAELQALQGLIP</sequence>
<dbReference type="Proteomes" id="UP001296967">
    <property type="component" value="Unassembled WGS sequence"/>
</dbReference>
<reference evidence="7" key="1">
    <citation type="submission" date="2017-05" db="EMBL/GenBank/DDBJ databases">
        <authorList>
            <person name="Imhoff J.F."/>
            <person name="Rahn T."/>
            <person name="Kuenzel S."/>
            <person name="Neulinger S.C."/>
        </authorList>
    </citation>
    <scope>NUCLEOTIDE SEQUENCE</scope>
    <source>
        <strain evidence="7">DSM 4395</strain>
    </source>
</reference>
<dbReference type="AlphaFoldDB" id="A0AAJ0UFZ6"/>
<reference evidence="7" key="2">
    <citation type="journal article" date="2020" name="Microorganisms">
        <title>Osmotic Adaptation and Compatible Solute Biosynthesis of Phototrophic Bacteria as Revealed from Genome Analyses.</title>
        <authorList>
            <person name="Imhoff J.F."/>
            <person name="Rahn T."/>
            <person name="Kunzel S."/>
            <person name="Keller A."/>
            <person name="Neulinger S.C."/>
        </authorList>
    </citation>
    <scope>NUCLEOTIDE SEQUENCE</scope>
    <source>
        <strain evidence="7">DSM 4395</strain>
    </source>
</reference>
<feature type="region of interest" description="Disordered" evidence="6">
    <location>
        <begin position="45"/>
        <end position="66"/>
    </location>
</feature>
<evidence type="ECO:0000256" key="6">
    <source>
        <dbReference type="SAM" id="MobiDB-lite"/>
    </source>
</evidence>
<dbReference type="GO" id="GO:0015562">
    <property type="term" value="F:efflux transmembrane transporter activity"/>
    <property type="evidence" value="ECO:0007669"/>
    <property type="project" value="TreeGrafter"/>
</dbReference>
<dbReference type="GO" id="GO:0015288">
    <property type="term" value="F:porin activity"/>
    <property type="evidence" value="ECO:0007669"/>
    <property type="project" value="TreeGrafter"/>
</dbReference>
<comment type="caution">
    <text evidence="7">The sequence shown here is derived from an EMBL/GenBank/DDBJ whole genome shotgun (WGS) entry which is preliminary data.</text>
</comment>
<proteinExistence type="predicted"/>
<dbReference type="InterPro" id="IPR051906">
    <property type="entry name" value="TolC-like"/>
</dbReference>
<dbReference type="SUPFAM" id="SSF56954">
    <property type="entry name" value="Outer membrane efflux proteins (OEP)"/>
    <property type="match status" value="1"/>
</dbReference>
<evidence type="ECO:0000256" key="4">
    <source>
        <dbReference type="ARBA" id="ARBA00023136"/>
    </source>
</evidence>
<keyword evidence="4" id="KW-0472">Membrane</keyword>
<dbReference type="Gene3D" id="1.20.1600.10">
    <property type="entry name" value="Outer membrane efflux proteins (OEP)"/>
    <property type="match status" value="1"/>
</dbReference>
<evidence type="ECO:0000256" key="1">
    <source>
        <dbReference type="ARBA" id="ARBA00004442"/>
    </source>
</evidence>
<keyword evidence="8" id="KW-1185">Reference proteome</keyword>
<gene>
    <name evidence="7" type="ORF">CCR82_09565</name>
</gene>
<evidence type="ECO:0000256" key="2">
    <source>
        <dbReference type="ARBA" id="ARBA00022452"/>
    </source>
</evidence>
<keyword evidence="3" id="KW-0812">Transmembrane</keyword>
<evidence type="ECO:0000313" key="8">
    <source>
        <dbReference type="Proteomes" id="UP001296967"/>
    </source>
</evidence>
<keyword evidence="2" id="KW-1134">Transmembrane beta strand</keyword>
<dbReference type="GO" id="GO:1990281">
    <property type="term" value="C:efflux pump complex"/>
    <property type="evidence" value="ECO:0007669"/>
    <property type="project" value="TreeGrafter"/>
</dbReference>
<dbReference type="GO" id="GO:0009279">
    <property type="term" value="C:cell outer membrane"/>
    <property type="evidence" value="ECO:0007669"/>
    <property type="project" value="UniProtKB-SubCell"/>
</dbReference>